<keyword evidence="1" id="KW-0966">Cell projection</keyword>
<gene>
    <name evidence="1" type="primary">fhiA_3</name>
    <name evidence="1" type="ORF">NCTC9075_05262</name>
</gene>
<evidence type="ECO:0000313" key="1">
    <source>
        <dbReference type="EMBL" id="STP21800.1"/>
    </source>
</evidence>
<name>A0A377KBF7_ECOLX</name>
<dbReference type="GO" id="GO:0009306">
    <property type="term" value="P:protein secretion"/>
    <property type="evidence" value="ECO:0007669"/>
    <property type="project" value="InterPro"/>
</dbReference>
<accession>A0A377KBF7</accession>
<dbReference type="Gene3D" id="3.40.50.12790">
    <property type="entry name" value="FHIPEP family, domain 4"/>
    <property type="match status" value="1"/>
</dbReference>
<evidence type="ECO:0000313" key="2">
    <source>
        <dbReference type="Proteomes" id="UP000254181"/>
    </source>
</evidence>
<dbReference type="Pfam" id="PF00771">
    <property type="entry name" value="FHIPEP"/>
    <property type="match status" value="1"/>
</dbReference>
<keyword evidence="1" id="KW-0282">Flagellum</keyword>
<dbReference type="AlphaFoldDB" id="A0A377KBF7"/>
<sequence length="102" mass="11385">MYTLNNELENLLTNVVNQAQQAGKVMLDSVPVDPNMLNQFQSTMPQVKEQMKAAGKDPVLLVPPQLRPLLARYARLFAPGLHVLSYNEVPDELELKIMGALI</sequence>
<dbReference type="EMBL" id="UGEM01000004">
    <property type="protein sequence ID" value="STP21800.1"/>
    <property type="molecule type" value="Genomic_DNA"/>
</dbReference>
<proteinExistence type="predicted"/>
<dbReference type="Proteomes" id="UP000254181">
    <property type="component" value="Unassembled WGS sequence"/>
</dbReference>
<dbReference type="InterPro" id="IPR001712">
    <property type="entry name" value="T3SS_FHIPEP"/>
</dbReference>
<dbReference type="PANTHER" id="PTHR30161">
    <property type="entry name" value="FLAGELLAR EXPORT PROTEIN, MEMBRANE FLHA SUBUNIT-RELATED"/>
    <property type="match status" value="1"/>
</dbReference>
<dbReference type="GO" id="GO:0005886">
    <property type="term" value="C:plasma membrane"/>
    <property type="evidence" value="ECO:0007669"/>
    <property type="project" value="TreeGrafter"/>
</dbReference>
<organism evidence="1 2">
    <name type="scientific">Escherichia coli</name>
    <dbReference type="NCBI Taxonomy" id="562"/>
    <lineage>
        <taxon>Bacteria</taxon>
        <taxon>Pseudomonadati</taxon>
        <taxon>Pseudomonadota</taxon>
        <taxon>Gammaproteobacteria</taxon>
        <taxon>Enterobacterales</taxon>
        <taxon>Enterobacteriaceae</taxon>
        <taxon>Escherichia</taxon>
    </lineage>
</organism>
<dbReference type="PANTHER" id="PTHR30161:SF1">
    <property type="entry name" value="FLAGELLAR BIOSYNTHESIS PROTEIN FLHA-RELATED"/>
    <property type="match status" value="1"/>
</dbReference>
<dbReference type="GO" id="GO:0044780">
    <property type="term" value="P:bacterial-type flagellum assembly"/>
    <property type="evidence" value="ECO:0007669"/>
    <property type="project" value="TreeGrafter"/>
</dbReference>
<protein>
    <submittedName>
        <fullName evidence="1">Flagellar system protein</fullName>
    </submittedName>
</protein>
<keyword evidence="1" id="KW-0969">Cilium</keyword>
<reference evidence="1 2" key="1">
    <citation type="submission" date="2018-06" db="EMBL/GenBank/DDBJ databases">
        <authorList>
            <consortium name="Pathogen Informatics"/>
            <person name="Doyle S."/>
        </authorList>
    </citation>
    <scope>NUCLEOTIDE SEQUENCE [LARGE SCALE GENOMIC DNA]</scope>
    <source>
        <strain evidence="1 2">NCTC9075</strain>
    </source>
</reference>
<dbReference type="InterPro" id="IPR042196">
    <property type="entry name" value="FHIPEP_4"/>
</dbReference>